<accession>X1NJD8</accession>
<evidence type="ECO:0000313" key="1">
    <source>
        <dbReference type="EMBL" id="GAI43698.1"/>
    </source>
</evidence>
<reference evidence="1" key="1">
    <citation type="journal article" date="2014" name="Front. Microbiol.">
        <title>High frequency of phylogenetically diverse reductive dehalogenase-homologous genes in deep subseafloor sedimentary metagenomes.</title>
        <authorList>
            <person name="Kawai M."/>
            <person name="Futagami T."/>
            <person name="Toyoda A."/>
            <person name="Takaki Y."/>
            <person name="Nishi S."/>
            <person name="Hori S."/>
            <person name="Arai W."/>
            <person name="Tsubouchi T."/>
            <person name="Morono Y."/>
            <person name="Uchiyama I."/>
            <person name="Ito T."/>
            <person name="Fujiyama A."/>
            <person name="Inagaki F."/>
            <person name="Takami H."/>
        </authorList>
    </citation>
    <scope>NUCLEOTIDE SEQUENCE</scope>
    <source>
        <strain evidence="1">Expedition CK06-06</strain>
    </source>
</reference>
<protein>
    <submittedName>
        <fullName evidence="1">Uncharacterized protein</fullName>
    </submittedName>
</protein>
<name>X1NJD8_9ZZZZ</name>
<dbReference type="AlphaFoldDB" id="X1NJD8"/>
<organism evidence="1">
    <name type="scientific">marine sediment metagenome</name>
    <dbReference type="NCBI Taxonomy" id="412755"/>
    <lineage>
        <taxon>unclassified sequences</taxon>
        <taxon>metagenomes</taxon>
        <taxon>ecological metagenomes</taxon>
    </lineage>
</organism>
<comment type="caution">
    <text evidence="1">The sequence shown here is derived from an EMBL/GenBank/DDBJ whole genome shotgun (WGS) entry which is preliminary data.</text>
</comment>
<sequence>MADPGDDYVVYVTGSVETGAIRMDIVLEDGLYLAKWFDPKKGEFLPITHEIKGGGKRPLELPKFNEDIVLYLTRREPEKDVS</sequence>
<proteinExistence type="predicted"/>
<dbReference type="EMBL" id="BARV01025371">
    <property type="protein sequence ID" value="GAI43698.1"/>
    <property type="molecule type" value="Genomic_DNA"/>
</dbReference>
<gene>
    <name evidence="1" type="ORF">S06H3_41213</name>
</gene>